<keyword evidence="4 6" id="KW-0408">Iron</keyword>
<dbReference type="PROSITE" id="PS00086">
    <property type="entry name" value="CYTOCHROME_P450"/>
    <property type="match status" value="1"/>
</dbReference>
<dbReference type="InterPro" id="IPR053007">
    <property type="entry name" value="CYP450_monoxygenase_sec-met"/>
</dbReference>
<dbReference type="PRINTS" id="PR00465">
    <property type="entry name" value="EP450IV"/>
</dbReference>
<dbReference type="Pfam" id="PF00067">
    <property type="entry name" value="p450"/>
    <property type="match status" value="1"/>
</dbReference>
<evidence type="ECO:0000256" key="2">
    <source>
        <dbReference type="ARBA" id="ARBA00010617"/>
    </source>
</evidence>
<keyword evidence="6" id="KW-0560">Oxidoreductase</keyword>
<comment type="caution">
    <text evidence="7">The sequence shown here is derived from an EMBL/GenBank/DDBJ whole genome shotgun (WGS) entry which is preliminary data.</text>
</comment>
<keyword evidence="8" id="KW-1185">Reference proteome</keyword>
<organism evidence="7 8">
    <name type="scientific">Apiospora marii</name>
    <dbReference type="NCBI Taxonomy" id="335849"/>
    <lineage>
        <taxon>Eukaryota</taxon>
        <taxon>Fungi</taxon>
        <taxon>Dikarya</taxon>
        <taxon>Ascomycota</taxon>
        <taxon>Pezizomycotina</taxon>
        <taxon>Sordariomycetes</taxon>
        <taxon>Xylariomycetidae</taxon>
        <taxon>Amphisphaeriales</taxon>
        <taxon>Apiosporaceae</taxon>
        <taxon>Apiospora</taxon>
    </lineage>
</organism>
<dbReference type="Proteomes" id="UP001396898">
    <property type="component" value="Unassembled WGS sequence"/>
</dbReference>
<dbReference type="InterPro" id="IPR001128">
    <property type="entry name" value="Cyt_P450"/>
</dbReference>
<comment type="similarity">
    <text evidence="2 6">Belongs to the cytochrome P450 family.</text>
</comment>
<evidence type="ECO:0000256" key="1">
    <source>
        <dbReference type="ARBA" id="ARBA00001971"/>
    </source>
</evidence>
<comment type="cofactor">
    <cofactor evidence="1">
        <name>heme</name>
        <dbReference type="ChEBI" id="CHEBI:30413"/>
    </cofactor>
</comment>
<gene>
    <name evidence="7" type="ORF">PG991_007633</name>
</gene>
<proteinExistence type="inferred from homology"/>
<evidence type="ECO:0000313" key="7">
    <source>
        <dbReference type="EMBL" id="KAK8018443.1"/>
    </source>
</evidence>
<dbReference type="PANTHER" id="PTHR47582:SF1">
    <property type="entry name" value="P450, PUTATIVE (EUROFUNG)-RELATED"/>
    <property type="match status" value="1"/>
</dbReference>
<dbReference type="CDD" id="cd11040">
    <property type="entry name" value="CYP7_CYP8-like"/>
    <property type="match status" value="1"/>
</dbReference>
<name>A0ABR1RU30_9PEZI</name>
<dbReference type="InterPro" id="IPR002403">
    <property type="entry name" value="Cyt_P450_E_grp-IV"/>
</dbReference>
<evidence type="ECO:0000256" key="4">
    <source>
        <dbReference type="ARBA" id="ARBA00023004"/>
    </source>
</evidence>
<keyword evidence="3 6" id="KW-0479">Metal-binding</keyword>
<keyword evidence="5 6" id="KW-0503">Monooxygenase</keyword>
<dbReference type="InterPro" id="IPR017972">
    <property type="entry name" value="Cyt_P450_CS"/>
</dbReference>
<sequence length="510" mass="56796">MMNFNLAAAVAGLVGTYAFLRALLYFTQDTREPLSVEDSIPFLSPIIVMGSKGTKFHNQMRDKHKLPIYTLRLPGSRLYVTNDTALIPVLQRQVRTLSISPLLVGVFSHFMGVSRPALDIMGRDPVEDHGFVHQMTIETAKGIAPGPNLDDLNTKAVNILIASLEHAPAKVKMFEWASHEIMMATTNAVYGPRNPFKDPAVRAAYYKLEGGLMTLITGFLPSLVAKEAMKARQVITEAFLKYYAEGGLEEASVYARNRYQYPSSLGVPLEDVAKMEAGGSIGLISNTMPTTFWTLYYTFSDPVALKDCREEVEKAVREGDGESYLDLAYIKSSCPVLVSTMQETFRVHSIGMSARAVVEDHFLDGKYLLKKGSTVLIPSTVQHSSPTAWGQNVDEFYHKRFMKESKTKRNPVAFRAFGGGATLCPGRHFASTEILAFASIILLRFDIKPVTGSWDTGLYKETNAAFRVPNRDIDVELVLRDSRKWHMFFSETGKPMEISTEDIPLMTEEA</sequence>
<dbReference type="SUPFAM" id="SSF48264">
    <property type="entry name" value="Cytochrome P450"/>
    <property type="match status" value="1"/>
</dbReference>
<dbReference type="EMBL" id="JAQQWI010000010">
    <property type="protein sequence ID" value="KAK8018443.1"/>
    <property type="molecule type" value="Genomic_DNA"/>
</dbReference>
<evidence type="ECO:0000256" key="3">
    <source>
        <dbReference type="ARBA" id="ARBA00022723"/>
    </source>
</evidence>
<accession>A0ABR1RU30</accession>
<dbReference type="Gene3D" id="1.10.630.10">
    <property type="entry name" value="Cytochrome P450"/>
    <property type="match status" value="1"/>
</dbReference>
<evidence type="ECO:0000313" key="8">
    <source>
        <dbReference type="Proteomes" id="UP001396898"/>
    </source>
</evidence>
<keyword evidence="6" id="KW-0349">Heme</keyword>
<evidence type="ECO:0000256" key="6">
    <source>
        <dbReference type="RuleBase" id="RU000461"/>
    </source>
</evidence>
<reference evidence="7 8" key="1">
    <citation type="submission" date="2023-01" db="EMBL/GenBank/DDBJ databases">
        <title>Analysis of 21 Apiospora genomes using comparative genomics revels a genus with tremendous synthesis potential of carbohydrate active enzymes and secondary metabolites.</title>
        <authorList>
            <person name="Sorensen T."/>
        </authorList>
    </citation>
    <scope>NUCLEOTIDE SEQUENCE [LARGE SCALE GENOMIC DNA]</scope>
    <source>
        <strain evidence="7 8">CBS 20057</strain>
    </source>
</reference>
<protein>
    <submittedName>
        <fullName evidence="7">25-hydroxycholesterol 7-alpha-hydroxylase</fullName>
    </submittedName>
</protein>
<evidence type="ECO:0000256" key="5">
    <source>
        <dbReference type="ARBA" id="ARBA00023033"/>
    </source>
</evidence>
<dbReference type="PANTHER" id="PTHR47582">
    <property type="entry name" value="P450, PUTATIVE (EUROFUNG)-RELATED"/>
    <property type="match status" value="1"/>
</dbReference>
<dbReference type="InterPro" id="IPR036396">
    <property type="entry name" value="Cyt_P450_sf"/>
</dbReference>